<evidence type="ECO:0000256" key="1">
    <source>
        <dbReference type="ARBA" id="ARBA00004651"/>
    </source>
</evidence>
<feature type="transmembrane region" description="Helical" evidence="14">
    <location>
        <begin position="202"/>
        <end position="221"/>
    </location>
</feature>
<dbReference type="InterPro" id="IPR052921">
    <property type="entry name" value="GPCR1_Superfamily_Member"/>
</dbReference>
<dbReference type="Gene3D" id="1.20.1070.10">
    <property type="entry name" value="Rhodopsin 7-helix transmembrane proteins"/>
    <property type="match status" value="1"/>
</dbReference>
<evidence type="ECO:0000256" key="2">
    <source>
        <dbReference type="ARBA" id="ARBA00022475"/>
    </source>
</evidence>
<feature type="transmembrane region" description="Helical" evidence="14">
    <location>
        <begin position="276"/>
        <end position="296"/>
    </location>
</feature>
<keyword evidence="17" id="KW-1185">Reference proteome</keyword>
<evidence type="ECO:0000256" key="7">
    <source>
        <dbReference type="ARBA" id="ARBA00023040"/>
    </source>
</evidence>
<gene>
    <name evidence="16" type="primary">LOC117750592</name>
</gene>
<keyword evidence="4 13" id="KW-0812">Transmembrane</keyword>
<feature type="transmembrane region" description="Helical" evidence="14">
    <location>
        <begin position="36"/>
        <end position="54"/>
    </location>
</feature>
<organism evidence="16 17">
    <name type="scientific">Cyclopterus lumpus</name>
    <name type="common">Lumpsucker</name>
    <dbReference type="NCBI Taxonomy" id="8103"/>
    <lineage>
        <taxon>Eukaryota</taxon>
        <taxon>Metazoa</taxon>
        <taxon>Chordata</taxon>
        <taxon>Craniata</taxon>
        <taxon>Vertebrata</taxon>
        <taxon>Euteleostomi</taxon>
        <taxon>Actinopterygii</taxon>
        <taxon>Neopterygii</taxon>
        <taxon>Teleostei</taxon>
        <taxon>Neoteleostei</taxon>
        <taxon>Acanthomorphata</taxon>
        <taxon>Eupercaria</taxon>
        <taxon>Perciformes</taxon>
        <taxon>Cottioidei</taxon>
        <taxon>Cottales</taxon>
        <taxon>Cyclopteridae</taxon>
        <taxon>Cyclopterus</taxon>
    </lineage>
</organism>
<dbReference type="AlphaFoldDB" id="A0A8C2ZH53"/>
<keyword evidence="9" id="KW-1015">Disulfide bond</keyword>
<dbReference type="PANTHER" id="PTHR26451">
    <property type="entry name" value="G_PROTEIN_RECEP_F1_2 DOMAIN-CONTAINING PROTEIN"/>
    <property type="match status" value="1"/>
</dbReference>
<feature type="domain" description="G-protein coupled receptors family 1 profile" evidence="15">
    <location>
        <begin position="44"/>
        <end position="294"/>
    </location>
</feature>
<evidence type="ECO:0000256" key="12">
    <source>
        <dbReference type="ARBA" id="ARBA00023224"/>
    </source>
</evidence>
<keyword evidence="7 13" id="KW-0297">G-protein coupled receptor</keyword>
<keyword evidence="6 14" id="KW-1133">Transmembrane helix</keyword>
<keyword evidence="10 13" id="KW-0675">Receptor</keyword>
<keyword evidence="11" id="KW-0325">Glycoprotein</keyword>
<dbReference type="GO" id="GO:0005549">
    <property type="term" value="F:odorant binding"/>
    <property type="evidence" value="ECO:0007669"/>
    <property type="project" value="TreeGrafter"/>
</dbReference>
<comment type="subcellular location">
    <subcellularLocation>
        <location evidence="1 14">Cell membrane</location>
        <topology evidence="1 14">Multi-pass membrane protein</topology>
    </subcellularLocation>
</comment>
<dbReference type="Pfam" id="PF13853">
    <property type="entry name" value="7tm_4"/>
    <property type="match status" value="1"/>
</dbReference>
<keyword evidence="5 14" id="KW-0552">Olfaction</keyword>
<evidence type="ECO:0000256" key="10">
    <source>
        <dbReference type="ARBA" id="ARBA00023170"/>
    </source>
</evidence>
<keyword evidence="3 14" id="KW-0716">Sensory transduction</keyword>
<dbReference type="GO" id="GO:0005886">
    <property type="term" value="C:plasma membrane"/>
    <property type="evidence" value="ECO:0007669"/>
    <property type="project" value="UniProtKB-SubCell"/>
</dbReference>
<dbReference type="GO" id="GO:0004984">
    <property type="term" value="F:olfactory receptor activity"/>
    <property type="evidence" value="ECO:0007669"/>
    <property type="project" value="InterPro"/>
</dbReference>
<dbReference type="Ensembl" id="ENSCLMT00005028505.1">
    <property type="protein sequence ID" value="ENSCLMP00005027326.1"/>
    <property type="gene ID" value="ENSCLMG00005013314.1"/>
</dbReference>
<keyword evidence="8 14" id="KW-0472">Membrane</keyword>
<protein>
    <recommendedName>
        <fullName evidence="14">Olfactory receptor</fullName>
    </recommendedName>
</protein>
<keyword evidence="2 14" id="KW-1003">Cell membrane</keyword>
<evidence type="ECO:0000256" key="11">
    <source>
        <dbReference type="ARBA" id="ARBA00023180"/>
    </source>
</evidence>
<comment type="similarity">
    <text evidence="13">Belongs to the G-protein coupled receptor 1 family.</text>
</comment>
<evidence type="ECO:0000259" key="15">
    <source>
        <dbReference type="PROSITE" id="PS50262"/>
    </source>
</evidence>
<dbReference type="Proteomes" id="UP000694565">
    <property type="component" value="Unplaced"/>
</dbReference>
<dbReference type="PROSITE" id="PS00237">
    <property type="entry name" value="G_PROTEIN_RECEP_F1_1"/>
    <property type="match status" value="1"/>
</dbReference>
<name>A0A8C2ZH53_CYCLU</name>
<proteinExistence type="inferred from homology"/>
<keyword evidence="12 13" id="KW-0807">Transducer</keyword>
<reference evidence="16" key="2">
    <citation type="submission" date="2025-09" db="UniProtKB">
        <authorList>
            <consortium name="Ensembl"/>
        </authorList>
    </citation>
    <scope>IDENTIFICATION</scope>
</reference>
<feature type="transmembrane region" description="Helical" evidence="14">
    <location>
        <begin position="242"/>
        <end position="261"/>
    </location>
</feature>
<dbReference type="InterPro" id="IPR000276">
    <property type="entry name" value="GPCR_Rhodpsn"/>
</dbReference>
<dbReference type="PRINTS" id="PR00237">
    <property type="entry name" value="GPCRRHODOPSN"/>
</dbReference>
<evidence type="ECO:0000256" key="4">
    <source>
        <dbReference type="ARBA" id="ARBA00022692"/>
    </source>
</evidence>
<dbReference type="PANTHER" id="PTHR26451:SF885">
    <property type="entry name" value="OLFACTORY RECEPTOR"/>
    <property type="match status" value="1"/>
</dbReference>
<evidence type="ECO:0000256" key="14">
    <source>
        <dbReference type="RuleBase" id="RU363047"/>
    </source>
</evidence>
<evidence type="ECO:0000256" key="13">
    <source>
        <dbReference type="RuleBase" id="RU000688"/>
    </source>
</evidence>
<feature type="transmembrane region" description="Helical" evidence="14">
    <location>
        <begin position="144"/>
        <end position="167"/>
    </location>
</feature>
<feature type="transmembrane region" description="Helical" evidence="14">
    <location>
        <begin position="96"/>
        <end position="123"/>
    </location>
</feature>
<feature type="transmembrane region" description="Helical" evidence="14">
    <location>
        <begin position="63"/>
        <end position="84"/>
    </location>
</feature>
<dbReference type="GO" id="GO:0004930">
    <property type="term" value="F:G protein-coupled receptor activity"/>
    <property type="evidence" value="ECO:0007669"/>
    <property type="project" value="UniProtKB-KW"/>
</dbReference>
<evidence type="ECO:0000256" key="9">
    <source>
        <dbReference type="ARBA" id="ARBA00023157"/>
    </source>
</evidence>
<evidence type="ECO:0000256" key="6">
    <source>
        <dbReference type="ARBA" id="ARBA00022989"/>
    </source>
</evidence>
<dbReference type="PRINTS" id="PR00245">
    <property type="entry name" value="OLFACTORYR"/>
</dbReference>
<evidence type="ECO:0000256" key="5">
    <source>
        <dbReference type="ARBA" id="ARBA00022725"/>
    </source>
</evidence>
<evidence type="ECO:0000256" key="3">
    <source>
        <dbReference type="ARBA" id="ARBA00022606"/>
    </source>
</evidence>
<dbReference type="InterPro" id="IPR000725">
    <property type="entry name" value="Olfact_rcpt"/>
</dbReference>
<sequence>MRAKEMDNSTEIVSFVLAAYGNIGNLKYLYFSIMLVWYLSICVSNTILIVVIYMDRRLHEPMYILLCNLFLNEMGGSTSVYPLLLSQMFSDTHEVTLPWCFLQMCCVYTCSSIEFCSLAAMAYDRHVCICYPLHYNAIMSTGRVGAILLLIWMYSFANFIFSFSFIIPLRFCGNVIDKVFCDHHLVIKLACSVSVLASMSDLFFAFVTMVIPFSLILVSYVKILSVCLNTSKENRHKAISTCTPQIVSLSNMFVGAIFHFVDSRFDVAHVTNKVRIILSVYIFVFQPMITPFMYGFKLPKIRASCKRLLTRTEISADWKKNVSVSRVRLKYTDKK</sequence>
<reference evidence="16" key="1">
    <citation type="submission" date="2025-08" db="UniProtKB">
        <authorList>
            <consortium name="Ensembl"/>
        </authorList>
    </citation>
    <scope>IDENTIFICATION</scope>
</reference>
<dbReference type="FunFam" id="1.20.1070.10:FF:000024">
    <property type="entry name" value="Olfactory receptor"/>
    <property type="match status" value="1"/>
</dbReference>
<dbReference type="SUPFAM" id="SSF81321">
    <property type="entry name" value="Family A G protein-coupled receptor-like"/>
    <property type="match status" value="1"/>
</dbReference>
<accession>A0A8C2ZH53</accession>
<dbReference type="GeneTree" id="ENSGT00950000183048"/>
<evidence type="ECO:0000313" key="17">
    <source>
        <dbReference type="Proteomes" id="UP000694565"/>
    </source>
</evidence>
<evidence type="ECO:0000256" key="8">
    <source>
        <dbReference type="ARBA" id="ARBA00023136"/>
    </source>
</evidence>
<dbReference type="InterPro" id="IPR017452">
    <property type="entry name" value="GPCR_Rhodpsn_7TM"/>
</dbReference>
<dbReference type="PROSITE" id="PS50262">
    <property type="entry name" value="G_PROTEIN_RECEP_F1_2"/>
    <property type="match status" value="1"/>
</dbReference>
<evidence type="ECO:0000313" key="16">
    <source>
        <dbReference type="Ensembl" id="ENSCLMP00005027326.1"/>
    </source>
</evidence>